<accession>A0A167RHC8</accession>
<dbReference type="KEGG" id="vg:80513046"/>
<feature type="domain" description="WLM" evidence="2">
    <location>
        <begin position="111"/>
        <end position="149"/>
    </location>
</feature>
<keyword evidence="1" id="KW-1133">Transmembrane helix</keyword>
<evidence type="ECO:0000259" key="2">
    <source>
        <dbReference type="Pfam" id="PF08325"/>
    </source>
</evidence>
<evidence type="ECO:0000313" key="4">
    <source>
        <dbReference type="Proteomes" id="UP000241365"/>
    </source>
</evidence>
<dbReference type="EMBL" id="KU877344">
    <property type="protein sequence ID" value="ANB50684.1"/>
    <property type="molecule type" value="Genomic_DNA"/>
</dbReference>
<dbReference type="GeneID" id="80513046"/>
<proteinExistence type="predicted"/>
<reference evidence="3 4" key="1">
    <citation type="journal article" date="2016" name="Genome Announc.">
        <title>Complete Genome Sequence of a New Megavirus Family Member Isolated from an Inland Water Lake for the First Time in India.</title>
        <authorList>
            <person name="Chatterjee A."/>
            <person name="Ali F."/>
            <person name="Bange D."/>
            <person name="Kondabagil K."/>
        </authorList>
    </citation>
    <scope>NUCLEOTIDE SEQUENCE [LARGE SCALE GENOMIC DNA]</scope>
    <source>
        <strain evidence="3">1</strain>
    </source>
</reference>
<dbReference type="Proteomes" id="UP000241365">
    <property type="component" value="Segment"/>
</dbReference>
<sequence>MTKYIFLQLIIIAIIVGLVYFIGKSSKTEAIYTKSSLNNKEYLVQNLENKDEAAYMLSIIDKRIFYLRDYLKENINRYPEYQSYIQQFCDRINNIVLFENPPNGKYTSYTVNKGDEIALCLRSKYSKELHDMNLIMYVVIHELAHVACPEIDHTELFKKIFIFLLKISIDINIYEKNNYEENPVEYCGLTINENLLS</sequence>
<feature type="transmembrane region" description="Helical" evidence="1">
    <location>
        <begin position="6"/>
        <end position="23"/>
    </location>
</feature>
<keyword evidence="4" id="KW-1185">Reference proteome</keyword>
<evidence type="ECO:0000256" key="1">
    <source>
        <dbReference type="SAM" id="Phobius"/>
    </source>
</evidence>
<keyword evidence="1" id="KW-0472">Membrane</keyword>
<dbReference type="InterPro" id="IPR013536">
    <property type="entry name" value="WLM_dom"/>
</dbReference>
<name>A0A167RHC8_9VIRU</name>
<protein>
    <recommendedName>
        <fullName evidence="2">WLM domain-containing protein</fullName>
    </recommendedName>
</protein>
<dbReference type="Pfam" id="PF08325">
    <property type="entry name" value="WLM"/>
    <property type="match status" value="1"/>
</dbReference>
<keyword evidence="1" id="KW-0812">Transmembrane</keyword>
<dbReference type="RefSeq" id="YP_010776435.1">
    <property type="nucleotide sequence ID" value="NC_075034.1"/>
</dbReference>
<organism evidence="3 4">
    <name type="scientific">Powai lake megavirus</name>
    <dbReference type="NCBI Taxonomy" id="1842663"/>
    <lineage>
        <taxon>Viruses</taxon>
        <taxon>Varidnaviria</taxon>
        <taxon>Bamfordvirae</taxon>
        <taxon>Nucleocytoviricota</taxon>
        <taxon>Megaviricetes</taxon>
        <taxon>Imitervirales</taxon>
        <taxon>Mimiviridae</taxon>
        <taxon>Megamimivirinae</taxon>
        <taxon>Megavirus</taxon>
        <taxon>Megavirus powaiense</taxon>
    </lineage>
</organism>
<evidence type="ECO:0000313" key="3">
    <source>
        <dbReference type="EMBL" id="ANB50684.1"/>
    </source>
</evidence>